<sequence length="160" mass="18279">MKNNLSFETEKRIRELRWVERVSTLLDSKFKVAGFRFGLDPLLNFFPVLGQTITFATSVLLVLVMFRNGVSSKAATKMLLNSIFDAILGSIPILGNIVDFFFKANQRNVKILKEHYNEGKHEGSAKGILTALFLILLLLCIILFYLLWLFGKWIMEIFTG</sequence>
<gene>
    <name evidence="2" type="ORF">H8B21_05615</name>
</gene>
<keyword evidence="1" id="KW-1133">Transmembrane helix</keyword>
<dbReference type="Pfam" id="PF13430">
    <property type="entry name" value="DUF4112"/>
    <property type="match status" value="1"/>
</dbReference>
<accession>A0ABR7XPE9</accession>
<dbReference type="PANTHER" id="PTHR35519:SF2">
    <property type="entry name" value="PH DOMAIN PROTEIN"/>
    <property type="match status" value="1"/>
</dbReference>
<comment type="caution">
    <text evidence="2">The sequence shown here is derived from an EMBL/GenBank/DDBJ whole genome shotgun (WGS) entry which is preliminary data.</text>
</comment>
<protein>
    <submittedName>
        <fullName evidence="2">DUF4112 domain-containing protein</fullName>
    </submittedName>
</protein>
<dbReference type="Proteomes" id="UP000651112">
    <property type="component" value="Unassembled WGS sequence"/>
</dbReference>
<dbReference type="RefSeq" id="WP_190312764.1">
    <property type="nucleotide sequence ID" value="NZ_JACNYL010000001.1"/>
</dbReference>
<evidence type="ECO:0000313" key="2">
    <source>
        <dbReference type="EMBL" id="MBD1421049.1"/>
    </source>
</evidence>
<name>A0ABR7XPE9_9SPHI</name>
<proteinExistence type="predicted"/>
<keyword evidence="1" id="KW-0472">Membrane</keyword>
<evidence type="ECO:0000313" key="3">
    <source>
        <dbReference type="Proteomes" id="UP000651112"/>
    </source>
</evidence>
<feature type="transmembrane region" description="Helical" evidence="1">
    <location>
        <begin position="78"/>
        <end position="98"/>
    </location>
</feature>
<reference evidence="2 3" key="1">
    <citation type="submission" date="2020-08" db="EMBL/GenBank/DDBJ databases">
        <title>Sphingobacterium sp. DN00404 isolated from aquaculture water.</title>
        <authorList>
            <person name="Zhang M."/>
        </authorList>
    </citation>
    <scope>NUCLEOTIDE SEQUENCE [LARGE SCALE GENOMIC DNA]</scope>
    <source>
        <strain evidence="2 3">KCTC 42746</strain>
    </source>
</reference>
<dbReference type="InterPro" id="IPR025187">
    <property type="entry name" value="DUF4112"/>
</dbReference>
<dbReference type="EMBL" id="JACNYL010000001">
    <property type="protein sequence ID" value="MBD1421049.1"/>
    <property type="molecule type" value="Genomic_DNA"/>
</dbReference>
<evidence type="ECO:0000256" key="1">
    <source>
        <dbReference type="SAM" id="Phobius"/>
    </source>
</evidence>
<keyword evidence="3" id="KW-1185">Reference proteome</keyword>
<organism evidence="2 3">
    <name type="scientific">Sphingobacterium chuzhouense</name>
    <dbReference type="NCBI Taxonomy" id="1742264"/>
    <lineage>
        <taxon>Bacteria</taxon>
        <taxon>Pseudomonadati</taxon>
        <taxon>Bacteroidota</taxon>
        <taxon>Sphingobacteriia</taxon>
        <taxon>Sphingobacteriales</taxon>
        <taxon>Sphingobacteriaceae</taxon>
        <taxon>Sphingobacterium</taxon>
    </lineage>
</organism>
<feature type="transmembrane region" description="Helical" evidence="1">
    <location>
        <begin position="128"/>
        <end position="150"/>
    </location>
</feature>
<feature type="transmembrane region" description="Helical" evidence="1">
    <location>
        <begin position="45"/>
        <end position="66"/>
    </location>
</feature>
<keyword evidence="1" id="KW-0812">Transmembrane</keyword>
<dbReference type="PANTHER" id="PTHR35519">
    <property type="entry name" value="MEMBRANE PROTEINS"/>
    <property type="match status" value="1"/>
</dbReference>